<dbReference type="PIRSF" id="PIRSF035875">
    <property type="entry name" value="RNase_BN"/>
    <property type="match status" value="1"/>
</dbReference>
<evidence type="ECO:0000256" key="2">
    <source>
        <dbReference type="ARBA" id="ARBA00022475"/>
    </source>
</evidence>
<name>A0A517Z4U4_9PLAN</name>
<feature type="transmembrane region" description="Helical" evidence="7">
    <location>
        <begin position="31"/>
        <end position="54"/>
    </location>
</feature>
<keyword evidence="3 7" id="KW-0812">Transmembrane</keyword>
<accession>A0A517Z4U4</accession>
<dbReference type="GO" id="GO:0005886">
    <property type="term" value="C:plasma membrane"/>
    <property type="evidence" value="ECO:0007669"/>
    <property type="project" value="UniProtKB-SubCell"/>
</dbReference>
<dbReference type="Pfam" id="PF03631">
    <property type="entry name" value="Virul_fac_BrkB"/>
    <property type="match status" value="1"/>
</dbReference>
<feature type="transmembrane region" description="Helical" evidence="7">
    <location>
        <begin position="248"/>
        <end position="272"/>
    </location>
</feature>
<feature type="region of interest" description="Disordered" evidence="6">
    <location>
        <begin position="298"/>
        <end position="327"/>
    </location>
</feature>
<organism evidence="8 9">
    <name type="scientific">Maioricimonas rarisocia</name>
    <dbReference type="NCBI Taxonomy" id="2528026"/>
    <lineage>
        <taxon>Bacteria</taxon>
        <taxon>Pseudomonadati</taxon>
        <taxon>Planctomycetota</taxon>
        <taxon>Planctomycetia</taxon>
        <taxon>Planctomycetales</taxon>
        <taxon>Planctomycetaceae</taxon>
        <taxon>Maioricimonas</taxon>
    </lineage>
</organism>
<evidence type="ECO:0000313" key="8">
    <source>
        <dbReference type="EMBL" id="QDU37501.1"/>
    </source>
</evidence>
<reference evidence="8 9" key="1">
    <citation type="submission" date="2019-02" db="EMBL/GenBank/DDBJ databases">
        <title>Deep-cultivation of Planctomycetes and their phenomic and genomic characterization uncovers novel biology.</title>
        <authorList>
            <person name="Wiegand S."/>
            <person name="Jogler M."/>
            <person name="Boedeker C."/>
            <person name="Pinto D."/>
            <person name="Vollmers J."/>
            <person name="Rivas-Marin E."/>
            <person name="Kohn T."/>
            <person name="Peeters S.H."/>
            <person name="Heuer A."/>
            <person name="Rast P."/>
            <person name="Oberbeckmann S."/>
            <person name="Bunk B."/>
            <person name="Jeske O."/>
            <person name="Meyerdierks A."/>
            <person name="Storesund J.E."/>
            <person name="Kallscheuer N."/>
            <person name="Luecker S."/>
            <person name="Lage O.M."/>
            <person name="Pohl T."/>
            <person name="Merkel B.J."/>
            <person name="Hornburger P."/>
            <person name="Mueller R.-W."/>
            <person name="Bruemmer F."/>
            <person name="Labrenz M."/>
            <person name="Spormann A.M."/>
            <person name="Op den Camp H."/>
            <person name="Overmann J."/>
            <person name="Amann R."/>
            <person name="Jetten M.S.M."/>
            <person name="Mascher T."/>
            <person name="Medema M.H."/>
            <person name="Devos D.P."/>
            <person name="Kaster A.-K."/>
            <person name="Ovreas L."/>
            <person name="Rohde M."/>
            <person name="Galperin M.Y."/>
            <person name="Jogler C."/>
        </authorList>
    </citation>
    <scope>NUCLEOTIDE SEQUENCE [LARGE SCALE GENOMIC DNA]</scope>
    <source>
        <strain evidence="8 9">Mal4</strain>
    </source>
</reference>
<comment type="subcellular location">
    <subcellularLocation>
        <location evidence="1">Cell membrane</location>
        <topology evidence="1">Multi-pass membrane protein</topology>
    </subcellularLocation>
</comment>
<evidence type="ECO:0000313" key="9">
    <source>
        <dbReference type="Proteomes" id="UP000320496"/>
    </source>
</evidence>
<dbReference type="EMBL" id="CP036275">
    <property type="protein sequence ID" value="QDU37501.1"/>
    <property type="molecule type" value="Genomic_DNA"/>
</dbReference>
<sequence>MNPKLESLTSIVKTSASDFSEDDCPMMAAALAYYTAFALPALLVLIVTVAGWFWSAEDVTHQVEQQVVSVIGEGGWQQVRSMMRAADDKQGGGGMAAMFGIVVLIIGATGVMVQLQAALNRAWEVKPDPDQGGVKTFLLKRVLSLAMIIAISFLLLVSLVLTAVLKAMAGMVVSWLPSDISTWVPWTIDVVVSFIVFTLLFASMLKLLPDANVRWKDTWVGAGVTSVLFMIGKFALAFYFGMKDTSQYGAASSTILLLAWVYYSGMIFLFGAEFTQVWARKRGHRITPEKGAVRVVRETKQVGEGEGRDKPVAAAAPAESRGAETGS</sequence>
<dbReference type="AlphaFoldDB" id="A0A517Z4U4"/>
<evidence type="ECO:0000256" key="7">
    <source>
        <dbReference type="SAM" id="Phobius"/>
    </source>
</evidence>
<keyword evidence="4 7" id="KW-1133">Transmembrane helix</keyword>
<feature type="compositionally biased region" description="Basic and acidic residues" evidence="6">
    <location>
        <begin position="298"/>
        <end position="311"/>
    </location>
</feature>
<keyword evidence="5 7" id="KW-0472">Membrane</keyword>
<evidence type="ECO:0000256" key="5">
    <source>
        <dbReference type="ARBA" id="ARBA00023136"/>
    </source>
</evidence>
<dbReference type="RefSeq" id="WP_145368370.1">
    <property type="nucleotide sequence ID" value="NZ_CP036275.1"/>
</dbReference>
<evidence type="ECO:0000256" key="4">
    <source>
        <dbReference type="ARBA" id="ARBA00022989"/>
    </source>
</evidence>
<proteinExistence type="predicted"/>
<keyword evidence="9" id="KW-1185">Reference proteome</keyword>
<dbReference type="InterPro" id="IPR017039">
    <property type="entry name" value="Virul_fac_BrkB"/>
</dbReference>
<dbReference type="OrthoDB" id="9797028at2"/>
<evidence type="ECO:0000256" key="6">
    <source>
        <dbReference type="SAM" id="MobiDB-lite"/>
    </source>
</evidence>
<feature type="transmembrane region" description="Helical" evidence="7">
    <location>
        <begin position="92"/>
        <end position="113"/>
    </location>
</feature>
<feature type="transmembrane region" description="Helical" evidence="7">
    <location>
        <begin position="219"/>
        <end position="242"/>
    </location>
</feature>
<keyword evidence="2" id="KW-1003">Cell membrane</keyword>
<gene>
    <name evidence="8" type="ORF">Mal4_18150</name>
</gene>
<dbReference type="NCBIfam" id="TIGR00765">
    <property type="entry name" value="yihY_not_rbn"/>
    <property type="match status" value="1"/>
</dbReference>
<feature type="transmembrane region" description="Helical" evidence="7">
    <location>
        <begin position="142"/>
        <end position="163"/>
    </location>
</feature>
<feature type="transmembrane region" description="Helical" evidence="7">
    <location>
        <begin position="183"/>
        <end position="207"/>
    </location>
</feature>
<dbReference type="PANTHER" id="PTHR30213">
    <property type="entry name" value="INNER MEMBRANE PROTEIN YHJD"/>
    <property type="match status" value="1"/>
</dbReference>
<evidence type="ECO:0000256" key="1">
    <source>
        <dbReference type="ARBA" id="ARBA00004651"/>
    </source>
</evidence>
<dbReference type="PANTHER" id="PTHR30213:SF1">
    <property type="entry name" value="INNER MEMBRANE PROTEIN YHJD"/>
    <property type="match status" value="1"/>
</dbReference>
<evidence type="ECO:0000256" key="3">
    <source>
        <dbReference type="ARBA" id="ARBA00022692"/>
    </source>
</evidence>
<protein>
    <submittedName>
        <fullName evidence="8">Uncharacterized protein</fullName>
    </submittedName>
</protein>
<dbReference type="Proteomes" id="UP000320496">
    <property type="component" value="Chromosome"/>
</dbReference>
<dbReference type="KEGG" id="mri:Mal4_18150"/>